<dbReference type="SUPFAM" id="SSF52309">
    <property type="entry name" value="N-(deoxy)ribosyltransferase-like"/>
    <property type="match status" value="1"/>
</dbReference>
<keyword evidence="2" id="KW-1185">Reference proteome</keyword>
<evidence type="ECO:0000313" key="2">
    <source>
        <dbReference type="Proteomes" id="UP000233440"/>
    </source>
</evidence>
<comment type="caution">
    <text evidence="1">The sequence shown here is derived from an EMBL/GenBank/DDBJ whole genome shotgun (WGS) entry which is preliminary data.</text>
</comment>
<protein>
    <submittedName>
        <fullName evidence="1">Nucleoside 2-deoxyribosyltransferase</fullName>
    </submittedName>
</protein>
<dbReference type="AlphaFoldDB" id="A0A2N3LFM5"/>
<proteinExistence type="predicted"/>
<organism evidence="1 2">
    <name type="scientific">Heyndrickxia camelliae</name>
    <dbReference type="NCBI Taxonomy" id="1707093"/>
    <lineage>
        <taxon>Bacteria</taxon>
        <taxon>Bacillati</taxon>
        <taxon>Bacillota</taxon>
        <taxon>Bacilli</taxon>
        <taxon>Bacillales</taxon>
        <taxon>Bacillaceae</taxon>
        <taxon>Heyndrickxia</taxon>
    </lineage>
</organism>
<reference evidence="1 2" key="1">
    <citation type="submission" date="2017-11" db="EMBL/GenBank/DDBJ databases">
        <title>Bacillus camelliae sp. nov., isolated from pu'er tea.</title>
        <authorList>
            <person name="Niu L."/>
        </authorList>
    </citation>
    <scope>NUCLEOTIDE SEQUENCE [LARGE SCALE GENOMIC DNA]</scope>
    <source>
        <strain evidence="1 2">7578-1</strain>
    </source>
</reference>
<dbReference type="GO" id="GO:0016740">
    <property type="term" value="F:transferase activity"/>
    <property type="evidence" value="ECO:0007669"/>
    <property type="project" value="UniProtKB-KW"/>
</dbReference>
<dbReference type="Pfam" id="PF05014">
    <property type="entry name" value="Nuc_deoxyrib_tr"/>
    <property type="match status" value="1"/>
</dbReference>
<dbReference type="Proteomes" id="UP000233440">
    <property type="component" value="Unassembled WGS sequence"/>
</dbReference>
<keyword evidence="1" id="KW-0808">Transferase</keyword>
<dbReference type="EMBL" id="PIQO01000019">
    <property type="protein sequence ID" value="PKR83344.1"/>
    <property type="molecule type" value="Genomic_DNA"/>
</dbReference>
<accession>A0A2N3LFM5</accession>
<name>A0A2N3LFM5_9BACI</name>
<dbReference type="Gene3D" id="3.40.50.450">
    <property type="match status" value="1"/>
</dbReference>
<dbReference type="OrthoDB" id="397706at2"/>
<gene>
    <name evidence="1" type="ORF">CWO92_19385</name>
</gene>
<dbReference type="InterPro" id="IPR007710">
    <property type="entry name" value="Nucleoside_deoxyribTrfase"/>
</dbReference>
<sequence length="153" mass="17824">MGNGEFKMVRVFIASPFFNQEQIDRVQRLENALMRNLYVIDIFSARFHQFKHLTFGSKEWRRVTFHNDLKYLRRADVVVAVHDFEGANVDSGTAFEIGYAYAMQKPIILINEKGSPVNLMLSDSLHAYLNRVEEVASYNFLHMPYIPYEGKVI</sequence>
<evidence type="ECO:0000313" key="1">
    <source>
        <dbReference type="EMBL" id="PKR83344.1"/>
    </source>
</evidence>